<evidence type="ECO:0000313" key="2">
    <source>
        <dbReference type="EMBL" id="MDM4019629.1"/>
    </source>
</evidence>
<sequence length="63" mass="6965">DVRKGIVGVHALPLRGEFHRSAPPSPNNVGDNGVAAKDRERRSQLRPQLPFITWFVGLRLPPA</sequence>
<dbReference type="EMBL" id="JASZZN010000287">
    <property type="protein sequence ID" value="MDM4019629.1"/>
    <property type="molecule type" value="Genomic_DNA"/>
</dbReference>
<proteinExistence type="predicted"/>
<feature type="non-terminal residue" evidence="2">
    <location>
        <position position="1"/>
    </location>
</feature>
<accession>A0ABT7PT20</accession>
<name>A0ABT7PT20_9BACT</name>
<reference evidence="2 3" key="1">
    <citation type="submission" date="2023-06" db="EMBL/GenBank/DDBJ databases">
        <title>Roseiconus lacunae JC819 isolated from Gulf of Mannar region, Tamil Nadu.</title>
        <authorList>
            <person name="Pk S."/>
            <person name="Ch S."/>
            <person name="Ch V.R."/>
        </authorList>
    </citation>
    <scope>NUCLEOTIDE SEQUENCE [LARGE SCALE GENOMIC DNA]</scope>
    <source>
        <strain evidence="2 3">JC819</strain>
    </source>
</reference>
<comment type="caution">
    <text evidence="2">The sequence shown here is derived from an EMBL/GenBank/DDBJ whole genome shotgun (WGS) entry which is preliminary data.</text>
</comment>
<dbReference type="RefSeq" id="WP_289167744.1">
    <property type="nucleotide sequence ID" value="NZ_JASZZN010000287.1"/>
</dbReference>
<keyword evidence="3" id="KW-1185">Reference proteome</keyword>
<protein>
    <submittedName>
        <fullName evidence="2">Uncharacterized protein</fullName>
    </submittedName>
</protein>
<dbReference type="Proteomes" id="UP001239462">
    <property type="component" value="Unassembled WGS sequence"/>
</dbReference>
<gene>
    <name evidence="2" type="ORF">QTN89_29515</name>
</gene>
<organism evidence="2 3">
    <name type="scientific">Roseiconus lacunae</name>
    <dbReference type="NCBI Taxonomy" id="2605694"/>
    <lineage>
        <taxon>Bacteria</taxon>
        <taxon>Pseudomonadati</taxon>
        <taxon>Planctomycetota</taxon>
        <taxon>Planctomycetia</taxon>
        <taxon>Pirellulales</taxon>
        <taxon>Pirellulaceae</taxon>
        <taxon>Roseiconus</taxon>
    </lineage>
</organism>
<feature type="region of interest" description="Disordered" evidence="1">
    <location>
        <begin position="17"/>
        <end position="42"/>
    </location>
</feature>
<evidence type="ECO:0000313" key="3">
    <source>
        <dbReference type="Proteomes" id="UP001239462"/>
    </source>
</evidence>
<evidence type="ECO:0000256" key="1">
    <source>
        <dbReference type="SAM" id="MobiDB-lite"/>
    </source>
</evidence>